<evidence type="ECO:0000313" key="9">
    <source>
        <dbReference type="EMBL" id="ORZ21921.1"/>
    </source>
</evidence>
<dbReference type="GO" id="GO:0005665">
    <property type="term" value="C:RNA polymerase II, core complex"/>
    <property type="evidence" value="ECO:0007669"/>
    <property type="project" value="TreeGrafter"/>
</dbReference>
<dbReference type="GO" id="GO:0006351">
    <property type="term" value="P:DNA-templated transcription"/>
    <property type="evidence" value="ECO:0007669"/>
    <property type="project" value="InterPro"/>
</dbReference>
<dbReference type="STRING" id="64571.A0A1Y2GT03"/>
<dbReference type="Gene3D" id="3.30.1360.140">
    <property type="match status" value="1"/>
</dbReference>
<keyword evidence="3" id="KW-0808">Transferase</keyword>
<keyword evidence="5" id="KW-0804">Transcription</keyword>
<feature type="domain" description="RNA polymerase Rpb1" evidence="7">
    <location>
        <begin position="1"/>
        <end position="259"/>
    </location>
</feature>
<dbReference type="FunFam" id="3.30.1360.140:FF:000001">
    <property type="entry name" value="DNA-directed RNA polymerase subunit"/>
    <property type="match status" value="1"/>
</dbReference>
<protein>
    <recommendedName>
        <fullName evidence="1">DNA-directed RNA polymerase</fullName>
        <ecNumber evidence="1">2.7.7.6</ecNumber>
    </recommendedName>
</protein>
<dbReference type="GeneID" id="33562539"/>
<dbReference type="InterPro" id="IPR038593">
    <property type="entry name" value="RNA_pol_Rpb1_7_sf"/>
</dbReference>
<dbReference type="Pfam" id="PF04990">
    <property type="entry name" value="RNA_pol_Rpb1_7"/>
    <property type="match status" value="1"/>
</dbReference>
<dbReference type="InParanoid" id="A0A1Y2GT03"/>
<organism evidence="8 10">
    <name type="scientific">Lobosporangium transversale</name>
    <dbReference type="NCBI Taxonomy" id="64571"/>
    <lineage>
        <taxon>Eukaryota</taxon>
        <taxon>Fungi</taxon>
        <taxon>Fungi incertae sedis</taxon>
        <taxon>Mucoromycota</taxon>
        <taxon>Mortierellomycotina</taxon>
        <taxon>Mortierellomycetes</taxon>
        <taxon>Mortierellales</taxon>
        <taxon>Mortierellaceae</taxon>
        <taxon>Lobosporangium</taxon>
    </lineage>
</organism>
<dbReference type="InterPro" id="IPR007081">
    <property type="entry name" value="RNA_pol_Rpb1_5"/>
</dbReference>
<evidence type="ECO:0000256" key="3">
    <source>
        <dbReference type="ARBA" id="ARBA00022679"/>
    </source>
</evidence>
<evidence type="ECO:0000256" key="4">
    <source>
        <dbReference type="ARBA" id="ARBA00022695"/>
    </source>
</evidence>
<dbReference type="OrthoDB" id="270392at2759"/>
<dbReference type="EMBL" id="MCFF01000011">
    <property type="protein sequence ID" value="ORZ21921.1"/>
    <property type="molecule type" value="Genomic_DNA"/>
</dbReference>
<dbReference type="SUPFAM" id="SSF64484">
    <property type="entry name" value="beta and beta-prime subunits of DNA dependent RNA-polymerase"/>
    <property type="match status" value="1"/>
</dbReference>
<evidence type="ECO:0000259" key="6">
    <source>
        <dbReference type="Pfam" id="PF04990"/>
    </source>
</evidence>
<evidence type="ECO:0000256" key="5">
    <source>
        <dbReference type="ARBA" id="ARBA00023163"/>
    </source>
</evidence>
<dbReference type="PANTHER" id="PTHR19376:SF37">
    <property type="entry name" value="DNA-DIRECTED RNA POLYMERASE II SUBUNIT RPB1"/>
    <property type="match status" value="1"/>
</dbReference>
<evidence type="ECO:0000313" key="8">
    <source>
        <dbReference type="EMBL" id="ORZ21914.1"/>
    </source>
</evidence>
<dbReference type="Proteomes" id="UP000193648">
    <property type="component" value="Unassembled WGS sequence"/>
</dbReference>
<dbReference type="GO" id="GO:0003677">
    <property type="term" value="F:DNA binding"/>
    <property type="evidence" value="ECO:0007669"/>
    <property type="project" value="InterPro"/>
</dbReference>
<keyword evidence="10" id="KW-1185">Reference proteome</keyword>
<sequence>MTLNTFHYAGVSSKNVTLGVPRLKEIINVATNIKTPSLNVYLTPECARNMERAKQVQVALEYTNLKKVTSATEIHYDPDPENTNIEEDQDFVSAYYAMPDEDLNLSRTSPWLLRIELDRKMMLDKKLTMADVSNKISEDFQRDLMCICSDDNAERLIIRCRIINEEAADKQPDVQDEEDVFLKKIENSLLSSISLRGIKNIARVYMVEKKKTYIKSDGTFDSQKEWYLETSGSNLKAVMCEEDVDATRTYSNNCGEVMAV</sequence>
<feature type="domain" description="RNA polymerase Rpb1" evidence="6">
    <location>
        <begin position="63"/>
        <end position="196"/>
    </location>
</feature>
<evidence type="ECO:0000256" key="2">
    <source>
        <dbReference type="ARBA" id="ARBA00022478"/>
    </source>
</evidence>
<keyword evidence="2" id="KW-0240">DNA-directed RNA polymerase</keyword>
<reference evidence="8 10" key="1">
    <citation type="submission" date="2016-07" db="EMBL/GenBank/DDBJ databases">
        <title>Pervasive Adenine N6-methylation of Active Genes in Fungi.</title>
        <authorList>
            <consortium name="DOE Joint Genome Institute"/>
            <person name="Mondo S.J."/>
            <person name="Dannebaum R.O."/>
            <person name="Kuo R.C."/>
            <person name="Labutti K."/>
            <person name="Haridas S."/>
            <person name="Kuo A."/>
            <person name="Salamov A."/>
            <person name="Ahrendt S.R."/>
            <person name="Lipzen A."/>
            <person name="Sullivan W."/>
            <person name="Andreopoulos W.B."/>
            <person name="Clum A."/>
            <person name="Lindquist E."/>
            <person name="Daum C."/>
            <person name="Ramamoorthy G.K."/>
            <person name="Gryganskyi A."/>
            <person name="Culley D."/>
            <person name="Magnuson J.K."/>
            <person name="James T.Y."/>
            <person name="O'Malley M.A."/>
            <person name="Stajich J.E."/>
            <person name="Spatafora J.W."/>
            <person name="Visel A."/>
            <person name="Grigoriev I.V."/>
        </authorList>
    </citation>
    <scope>NUCLEOTIDE SEQUENCE [LARGE SCALE GENOMIC DNA]</scope>
    <source>
        <strain evidence="8 10">NRRL 3116</strain>
    </source>
</reference>
<dbReference type="InterPro" id="IPR007073">
    <property type="entry name" value="RNA_pol_Rpb1_7"/>
</dbReference>
<dbReference type="EMBL" id="MCFF01000011">
    <property type="protein sequence ID" value="ORZ21914.1"/>
    <property type="molecule type" value="Genomic_DNA"/>
</dbReference>
<dbReference type="Pfam" id="PF04998">
    <property type="entry name" value="RNA_pol_Rpb1_5"/>
    <property type="match status" value="1"/>
</dbReference>
<evidence type="ECO:0000259" key="7">
    <source>
        <dbReference type="Pfam" id="PF04998"/>
    </source>
</evidence>
<feature type="non-terminal residue" evidence="8">
    <location>
        <position position="260"/>
    </location>
</feature>
<name>A0A1Y2GT03_9FUNG</name>
<dbReference type="PANTHER" id="PTHR19376">
    <property type="entry name" value="DNA-DIRECTED RNA POLYMERASE"/>
    <property type="match status" value="1"/>
</dbReference>
<gene>
    <name evidence="8" type="ORF">BCR41DRAFT_302989</name>
    <name evidence="9" type="ORF">BCR41DRAFT_303222</name>
</gene>
<evidence type="ECO:0000256" key="1">
    <source>
        <dbReference type="ARBA" id="ARBA00012418"/>
    </source>
</evidence>
<dbReference type="InterPro" id="IPR045867">
    <property type="entry name" value="DNA-dir_RpoC_beta_prime"/>
</dbReference>
<evidence type="ECO:0000313" key="10">
    <source>
        <dbReference type="Proteomes" id="UP000193648"/>
    </source>
</evidence>
<proteinExistence type="predicted"/>
<keyword evidence="4" id="KW-0548">Nucleotidyltransferase</keyword>
<comment type="caution">
    <text evidence="8">The sequence shown here is derived from an EMBL/GenBank/DDBJ whole genome shotgun (WGS) entry which is preliminary data.</text>
</comment>
<dbReference type="RefSeq" id="XP_021883165.1">
    <property type="nucleotide sequence ID" value="XM_022020695.1"/>
</dbReference>
<dbReference type="EC" id="2.7.7.6" evidence="1"/>
<accession>A0A1Y2GT03</accession>
<dbReference type="AlphaFoldDB" id="A0A1Y2GT03"/>
<dbReference type="GO" id="GO:0003899">
    <property type="term" value="F:DNA-directed RNA polymerase activity"/>
    <property type="evidence" value="ECO:0007669"/>
    <property type="project" value="UniProtKB-EC"/>
</dbReference>